<keyword evidence="1" id="KW-0808">Transferase</keyword>
<evidence type="ECO:0000256" key="1">
    <source>
        <dbReference type="ARBA" id="ARBA00022679"/>
    </source>
</evidence>
<accession>A0ABD5UR85</accession>
<dbReference type="Gene3D" id="3.40.630.30">
    <property type="match status" value="1"/>
</dbReference>
<dbReference type="Proteomes" id="UP001596296">
    <property type="component" value="Unassembled WGS sequence"/>
</dbReference>
<dbReference type="AlphaFoldDB" id="A0ABD5UR85"/>
<proteinExistence type="predicted"/>
<feature type="domain" description="N-acetyltransferase" evidence="3">
    <location>
        <begin position="7"/>
        <end position="171"/>
    </location>
</feature>
<keyword evidence="5" id="KW-1185">Reference proteome</keyword>
<dbReference type="InterPro" id="IPR050832">
    <property type="entry name" value="Bact_Acetyltransf"/>
</dbReference>
<organism evidence="4 5">
    <name type="scientific">Halopenitus salinus</name>
    <dbReference type="NCBI Taxonomy" id="1198295"/>
    <lineage>
        <taxon>Archaea</taxon>
        <taxon>Methanobacteriati</taxon>
        <taxon>Methanobacteriota</taxon>
        <taxon>Stenosarchaea group</taxon>
        <taxon>Halobacteria</taxon>
        <taxon>Halobacteriales</taxon>
        <taxon>Haloferacaceae</taxon>
        <taxon>Halopenitus</taxon>
    </lineage>
</organism>
<reference evidence="4 5" key="1">
    <citation type="journal article" date="2019" name="Int. J. Syst. Evol. Microbiol.">
        <title>The Global Catalogue of Microorganisms (GCM) 10K type strain sequencing project: providing services to taxonomists for standard genome sequencing and annotation.</title>
        <authorList>
            <consortium name="The Broad Institute Genomics Platform"/>
            <consortium name="The Broad Institute Genome Sequencing Center for Infectious Disease"/>
            <person name="Wu L."/>
            <person name="Ma J."/>
        </authorList>
    </citation>
    <scope>NUCLEOTIDE SEQUENCE [LARGE SCALE GENOMIC DNA]</scope>
    <source>
        <strain evidence="4 5">SKJ47</strain>
    </source>
</reference>
<dbReference type="CDD" id="cd04301">
    <property type="entry name" value="NAT_SF"/>
    <property type="match status" value="1"/>
</dbReference>
<evidence type="ECO:0000256" key="2">
    <source>
        <dbReference type="ARBA" id="ARBA00023315"/>
    </source>
</evidence>
<dbReference type="InterPro" id="IPR016181">
    <property type="entry name" value="Acyl_CoA_acyltransferase"/>
</dbReference>
<gene>
    <name evidence="4" type="ORF">ACFQE9_04520</name>
</gene>
<dbReference type="Pfam" id="PF00583">
    <property type="entry name" value="Acetyltransf_1"/>
    <property type="match status" value="1"/>
</dbReference>
<dbReference type="PANTHER" id="PTHR43877">
    <property type="entry name" value="AMINOALKYLPHOSPHONATE N-ACETYLTRANSFERASE-RELATED-RELATED"/>
    <property type="match status" value="1"/>
</dbReference>
<dbReference type="RefSeq" id="WP_379740955.1">
    <property type="nucleotide sequence ID" value="NZ_JBHSVN010000001.1"/>
</dbReference>
<keyword evidence="2" id="KW-0012">Acyltransferase</keyword>
<dbReference type="EMBL" id="JBHSXL010000003">
    <property type="protein sequence ID" value="MFC6891880.1"/>
    <property type="molecule type" value="Genomic_DNA"/>
</dbReference>
<dbReference type="GO" id="GO:0016746">
    <property type="term" value="F:acyltransferase activity"/>
    <property type="evidence" value="ECO:0007669"/>
    <property type="project" value="UniProtKB-KW"/>
</dbReference>
<sequence>MDGSTTVEIREGTRADVDAVVDLWVDLAADQRRHGSHLRADANRTAVRETIARRVVRDELLVAIGTAISETDDGDATPLGFVMFSIERGVYEQDLTRGIIDAVFVRPANRDFGIGSRLLDAAETRLSNRGVDVVALEALADNDDARRFYRERGYDPRRIEFEKPIDSNGTK</sequence>
<name>A0ABD5UR85_9EURY</name>
<dbReference type="InterPro" id="IPR000182">
    <property type="entry name" value="GNAT_dom"/>
</dbReference>
<evidence type="ECO:0000313" key="4">
    <source>
        <dbReference type="EMBL" id="MFC6891880.1"/>
    </source>
</evidence>
<dbReference type="SUPFAM" id="SSF55729">
    <property type="entry name" value="Acyl-CoA N-acyltransferases (Nat)"/>
    <property type="match status" value="1"/>
</dbReference>
<dbReference type="PROSITE" id="PS51186">
    <property type="entry name" value="GNAT"/>
    <property type="match status" value="1"/>
</dbReference>
<comment type="caution">
    <text evidence="4">The sequence shown here is derived from an EMBL/GenBank/DDBJ whole genome shotgun (WGS) entry which is preliminary data.</text>
</comment>
<evidence type="ECO:0000313" key="5">
    <source>
        <dbReference type="Proteomes" id="UP001596296"/>
    </source>
</evidence>
<evidence type="ECO:0000259" key="3">
    <source>
        <dbReference type="PROSITE" id="PS51186"/>
    </source>
</evidence>
<protein>
    <submittedName>
        <fullName evidence="4">GNAT family N-acetyltransferase</fullName>
    </submittedName>
</protein>
<dbReference type="PANTHER" id="PTHR43877:SF2">
    <property type="entry name" value="AMINOALKYLPHOSPHONATE N-ACETYLTRANSFERASE-RELATED"/>
    <property type="match status" value="1"/>
</dbReference>